<keyword evidence="2" id="KW-1185">Reference proteome</keyword>
<evidence type="ECO:0000313" key="1">
    <source>
        <dbReference type="EMBL" id="CAE7433702.1"/>
    </source>
</evidence>
<dbReference type="Proteomes" id="UP000604046">
    <property type="component" value="Unassembled WGS sequence"/>
</dbReference>
<dbReference type="OrthoDB" id="10289899at2759"/>
<proteinExistence type="predicted"/>
<name>A0A812RDZ7_9DINO</name>
<evidence type="ECO:0000313" key="2">
    <source>
        <dbReference type="Proteomes" id="UP000604046"/>
    </source>
</evidence>
<comment type="caution">
    <text evidence="1">The sequence shown here is derived from an EMBL/GenBank/DDBJ whole genome shotgun (WGS) entry which is preliminary data.</text>
</comment>
<sequence length="53" mass="5903">MPSSKRIAAAGTTTWADLDRVRFRGMATQEFTIPTTTTRSLQSALSGQWPFQK</sequence>
<accession>A0A812RDZ7</accession>
<dbReference type="EMBL" id="CAJNDS010002326">
    <property type="protein sequence ID" value="CAE7433702.1"/>
    <property type="molecule type" value="Genomic_DNA"/>
</dbReference>
<protein>
    <submittedName>
        <fullName evidence="1">Uncharacterized protein</fullName>
    </submittedName>
</protein>
<reference evidence="1" key="1">
    <citation type="submission" date="2021-02" db="EMBL/GenBank/DDBJ databases">
        <authorList>
            <person name="Dougan E. K."/>
            <person name="Rhodes N."/>
            <person name="Thang M."/>
            <person name="Chan C."/>
        </authorList>
    </citation>
    <scope>NUCLEOTIDE SEQUENCE</scope>
</reference>
<organism evidence="1 2">
    <name type="scientific">Symbiodinium natans</name>
    <dbReference type="NCBI Taxonomy" id="878477"/>
    <lineage>
        <taxon>Eukaryota</taxon>
        <taxon>Sar</taxon>
        <taxon>Alveolata</taxon>
        <taxon>Dinophyceae</taxon>
        <taxon>Suessiales</taxon>
        <taxon>Symbiodiniaceae</taxon>
        <taxon>Symbiodinium</taxon>
    </lineage>
</organism>
<gene>
    <name evidence="1" type="ORF">SNAT2548_LOCUS23549</name>
</gene>
<dbReference type="AlphaFoldDB" id="A0A812RDZ7"/>